<comment type="caution">
    <text evidence="2">The sequence shown here is derived from an EMBL/GenBank/DDBJ whole genome shotgun (WGS) entry which is preliminary data.</text>
</comment>
<dbReference type="EMBL" id="QKWP01002083">
    <property type="protein sequence ID" value="RIB04941.1"/>
    <property type="molecule type" value="Genomic_DNA"/>
</dbReference>
<keyword evidence="1" id="KW-0812">Transmembrane</keyword>
<feature type="transmembrane region" description="Helical" evidence="1">
    <location>
        <begin position="47"/>
        <end position="65"/>
    </location>
</feature>
<dbReference type="AlphaFoldDB" id="A0A397U5K7"/>
<name>A0A397U5K7_9GLOM</name>
<gene>
    <name evidence="2" type="ORF">C2G38_2119557</name>
</gene>
<protein>
    <submittedName>
        <fullName evidence="2">Uncharacterized protein</fullName>
    </submittedName>
</protein>
<keyword evidence="3" id="KW-1185">Reference proteome</keyword>
<sequence length="74" mass="8390">MSTGLMIKGVLSTFILLIRVGMFNSTVEGVLFNFLSLDEPSSLSKRVSGFFDFFVLVAILQYYSIKDRCFIIRP</sequence>
<dbReference type="Proteomes" id="UP000266673">
    <property type="component" value="Unassembled WGS sequence"/>
</dbReference>
<evidence type="ECO:0000313" key="3">
    <source>
        <dbReference type="Proteomes" id="UP000266673"/>
    </source>
</evidence>
<proteinExistence type="predicted"/>
<organism evidence="2 3">
    <name type="scientific">Gigaspora rosea</name>
    <dbReference type="NCBI Taxonomy" id="44941"/>
    <lineage>
        <taxon>Eukaryota</taxon>
        <taxon>Fungi</taxon>
        <taxon>Fungi incertae sedis</taxon>
        <taxon>Mucoromycota</taxon>
        <taxon>Glomeromycotina</taxon>
        <taxon>Glomeromycetes</taxon>
        <taxon>Diversisporales</taxon>
        <taxon>Gigasporaceae</taxon>
        <taxon>Gigaspora</taxon>
    </lineage>
</organism>
<keyword evidence="1" id="KW-0472">Membrane</keyword>
<reference evidence="2 3" key="1">
    <citation type="submission" date="2018-06" db="EMBL/GenBank/DDBJ databases">
        <title>Comparative genomics reveals the genomic features of Rhizophagus irregularis, R. cerebriforme, R. diaphanum and Gigaspora rosea, and their symbiotic lifestyle signature.</title>
        <authorList>
            <person name="Morin E."/>
            <person name="San Clemente H."/>
            <person name="Chen E.C.H."/>
            <person name="De La Providencia I."/>
            <person name="Hainaut M."/>
            <person name="Kuo A."/>
            <person name="Kohler A."/>
            <person name="Murat C."/>
            <person name="Tang N."/>
            <person name="Roy S."/>
            <person name="Loubradou J."/>
            <person name="Henrissat B."/>
            <person name="Grigoriev I.V."/>
            <person name="Corradi N."/>
            <person name="Roux C."/>
            <person name="Martin F.M."/>
        </authorList>
    </citation>
    <scope>NUCLEOTIDE SEQUENCE [LARGE SCALE GENOMIC DNA]</scope>
    <source>
        <strain evidence="2 3">DAOM 194757</strain>
    </source>
</reference>
<accession>A0A397U5K7</accession>
<evidence type="ECO:0000256" key="1">
    <source>
        <dbReference type="SAM" id="Phobius"/>
    </source>
</evidence>
<keyword evidence="1" id="KW-1133">Transmembrane helix</keyword>
<evidence type="ECO:0000313" key="2">
    <source>
        <dbReference type="EMBL" id="RIB04941.1"/>
    </source>
</evidence>